<evidence type="ECO:0000259" key="18">
    <source>
        <dbReference type="PROSITE" id="PS50110"/>
    </source>
</evidence>
<dbReference type="SMART" id="SM00388">
    <property type="entry name" value="HisKA"/>
    <property type="match status" value="1"/>
</dbReference>
<dbReference type="Pfam" id="PF00072">
    <property type="entry name" value="Response_reg"/>
    <property type="match status" value="2"/>
</dbReference>
<reference evidence="22" key="1">
    <citation type="journal article" date="2019" name="Int. J. Syst. Evol. Microbiol.">
        <title>The Global Catalogue of Microorganisms (GCM) 10K type strain sequencing project: providing services to taxonomists for standard genome sequencing and annotation.</title>
        <authorList>
            <consortium name="The Broad Institute Genomics Platform"/>
            <consortium name="The Broad Institute Genome Sequencing Center for Infectious Disease"/>
            <person name="Wu L."/>
            <person name="Ma J."/>
        </authorList>
    </citation>
    <scope>NUCLEOTIDE SEQUENCE [LARGE SCALE GENOMIC DNA]</scope>
    <source>
        <strain evidence="22">JCM 9458</strain>
    </source>
</reference>
<dbReference type="InterPro" id="IPR036097">
    <property type="entry name" value="HisK_dim/P_sf"/>
</dbReference>
<protein>
    <recommendedName>
        <fullName evidence="3">histidine kinase</fullName>
        <ecNumber evidence="3">2.7.13.3</ecNumber>
    </recommendedName>
</protein>
<keyword evidence="11 16" id="KW-1133">Transmembrane helix</keyword>
<dbReference type="Gene3D" id="1.10.287.130">
    <property type="match status" value="1"/>
</dbReference>
<evidence type="ECO:0000256" key="1">
    <source>
        <dbReference type="ARBA" id="ARBA00000085"/>
    </source>
</evidence>
<dbReference type="EC" id="2.7.13.3" evidence="3"/>
<dbReference type="CDD" id="cd16922">
    <property type="entry name" value="HATPase_EvgS-ArcB-TorS-like"/>
    <property type="match status" value="1"/>
</dbReference>
<dbReference type="PROSITE" id="PS50894">
    <property type="entry name" value="HPT"/>
    <property type="match status" value="1"/>
</dbReference>
<organism evidence="21 22">
    <name type="scientific">Cryptosporangium minutisporangium</name>
    <dbReference type="NCBI Taxonomy" id="113569"/>
    <lineage>
        <taxon>Bacteria</taxon>
        <taxon>Bacillati</taxon>
        <taxon>Actinomycetota</taxon>
        <taxon>Actinomycetes</taxon>
        <taxon>Cryptosporangiales</taxon>
        <taxon>Cryptosporangiaceae</taxon>
        <taxon>Cryptosporangium</taxon>
    </lineage>
</organism>
<accession>A0ABP6T563</accession>
<dbReference type="CDD" id="cd00156">
    <property type="entry name" value="REC"/>
    <property type="match status" value="1"/>
</dbReference>
<evidence type="ECO:0000256" key="2">
    <source>
        <dbReference type="ARBA" id="ARBA00004651"/>
    </source>
</evidence>
<dbReference type="Pfam" id="PF02518">
    <property type="entry name" value="HATPase_c"/>
    <property type="match status" value="1"/>
</dbReference>
<dbReference type="InterPro" id="IPR036890">
    <property type="entry name" value="HATPase_C_sf"/>
</dbReference>
<evidence type="ECO:0000256" key="10">
    <source>
        <dbReference type="ARBA" id="ARBA00022840"/>
    </source>
</evidence>
<dbReference type="SMART" id="SM00387">
    <property type="entry name" value="HATPase_c"/>
    <property type="match status" value="1"/>
</dbReference>
<evidence type="ECO:0000256" key="15">
    <source>
        <dbReference type="PROSITE-ProRule" id="PRU00169"/>
    </source>
</evidence>
<feature type="modified residue" description="4-aspartylphosphate" evidence="15">
    <location>
        <position position="720"/>
    </location>
</feature>
<evidence type="ECO:0000256" key="8">
    <source>
        <dbReference type="ARBA" id="ARBA00022741"/>
    </source>
</evidence>
<dbReference type="SUPFAM" id="SSF47384">
    <property type="entry name" value="Homodimeric domain of signal transducing histidine kinase"/>
    <property type="match status" value="1"/>
</dbReference>
<feature type="transmembrane region" description="Helical" evidence="16">
    <location>
        <begin position="15"/>
        <end position="36"/>
    </location>
</feature>
<evidence type="ECO:0000259" key="19">
    <source>
        <dbReference type="PROSITE" id="PS50885"/>
    </source>
</evidence>
<comment type="catalytic activity">
    <reaction evidence="1">
        <text>ATP + protein L-histidine = ADP + protein N-phospho-L-histidine.</text>
        <dbReference type="EC" id="2.7.13.3"/>
    </reaction>
</comment>
<evidence type="ECO:0000256" key="4">
    <source>
        <dbReference type="ARBA" id="ARBA00022475"/>
    </source>
</evidence>
<dbReference type="PANTHER" id="PTHR45339:SF1">
    <property type="entry name" value="HYBRID SIGNAL TRANSDUCTION HISTIDINE KINASE J"/>
    <property type="match status" value="1"/>
</dbReference>
<dbReference type="CDD" id="cd00082">
    <property type="entry name" value="HisKA"/>
    <property type="match status" value="1"/>
</dbReference>
<evidence type="ECO:0000256" key="3">
    <source>
        <dbReference type="ARBA" id="ARBA00012438"/>
    </source>
</evidence>
<dbReference type="InterPro" id="IPR011006">
    <property type="entry name" value="CheY-like_superfamily"/>
</dbReference>
<dbReference type="SUPFAM" id="SSF52172">
    <property type="entry name" value="CheY-like"/>
    <property type="match status" value="2"/>
</dbReference>
<dbReference type="SMART" id="SM00304">
    <property type="entry name" value="HAMP"/>
    <property type="match status" value="1"/>
</dbReference>
<dbReference type="InterPro" id="IPR003661">
    <property type="entry name" value="HisK_dim/P_dom"/>
</dbReference>
<evidence type="ECO:0000259" key="20">
    <source>
        <dbReference type="PROSITE" id="PS50894"/>
    </source>
</evidence>
<feature type="modified residue" description="4-aspartylphosphate" evidence="15">
    <location>
        <position position="577"/>
    </location>
</feature>
<dbReference type="SMART" id="SM00448">
    <property type="entry name" value="REC"/>
    <property type="match status" value="2"/>
</dbReference>
<keyword evidence="7 16" id="KW-0812">Transmembrane</keyword>
<dbReference type="PROSITE" id="PS50885">
    <property type="entry name" value="HAMP"/>
    <property type="match status" value="1"/>
</dbReference>
<keyword evidence="9" id="KW-0418">Kinase</keyword>
<dbReference type="Gene3D" id="1.20.120.160">
    <property type="entry name" value="HPT domain"/>
    <property type="match status" value="1"/>
</dbReference>
<proteinExistence type="predicted"/>
<keyword evidence="13 16" id="KW-0472">Membrane</keyword>
<keyword evidence="5 15" id="KW-0597">Phosphoprotein</keyword>
<keyword evidence="6" id="KW-0808">Transferase</keyword>
<dbReference type="InterPro" id="IPR004358">
    <property type="entry name" value="Sig_transdc_His_kin-like_C"/>
</dbReference>
<gene>
    <name evidence="21" type="ORF">GCM10020369_54370</name>
</gene>
<evidence type="ECO:0000313" key="21">
    <source>
        <dbReference type="EMBL" id="GAA3392489.1"/>
    </source>
</evidence>
<evidence type="ECO:0000256" key="14">
    <source>
        <dbReference type="PROSITE-ProRule" id="PRU00110"/>
    </source>
</evidence>
<dbReference type="PANTHER" id="PTHR45339">
    <property type="entry name" value="HYBRID SIGNAL TRANSDUCTION HISTIDINE KINASE J"/>
    <property type="match status" value="1"/>
</dbReference>
<dbReference type="PROSITE" id="PS50109">
    <property type="entry name" value="HIS_KIN"/>
    <property type="match status" value="1"/>
</dbReference>
<sequence length="967" mass="102978">MGMRGTSWTPTVGRLLAFGYVLAMLASAVLGGSAYARIEAMDRDQVSVEQTYRVLGGVSAVWAHLQAAERGQRGYVLTGRSLYLDPYRQALRDVEKTLADLDTLTDDDVDQQRALDALRPIVAVKLAELAETVRLRDTRGFAAAQAVVLTDRGAQDMLRIQSLLTGMEQRACAQLASRQDARAEGAAATQRVLLWGSTLAALLIGAGAWWITHSVTAPVRRITHAAEQITGGDRDQRVRPTGPVELRRAAEAINASVDAISAARDEAIAATAAKSAFLATMSHEIRTPMNAVIGMTGLLLDTELDGSQRRLAETVRDSGEALLAIINDILDFSKIEAGELDLEDARFDLQECLDSALSLVALPAQAKGLELVGTVDPDCPTFLRGDVTRLQQIVVNLLSNAVKFTERGEIVVSVTGRRVPAEPGGTAIRNDDSPIELEVAVHDTGIGIPADRTDRLFREFSQVDASTTRVYGGTGLGLAISRRLARALGGDLRVSSELGVGTTFTLTARMTACADRRAAVPGLADRSVLIVDDNASSREALAAQVAGWGLRWTEADSADAALTALADGVTYDLALIDRCLAGTDGGTLARRIRELPVGRDLPLVLLSDASGHRDDAGDDLFRAVLAKPLRPAQVRSTLEHVLGVAVEPEHAQRGRRTTDLVPAPSAGRRLRVLLAEDNPINQQVAQLLVEKLGHRIDTVGNGQEAVDALARTHYDAVLMDVQMPVLDGLEATRRIRAVLPDERQPHIIAMTASVLVEDQAACRAAGMDSYLPKPVRAADLAAALAAVHTTGGPAASHPPMTPVPPAEDLLDEDRVNEIPVDESPLHESPLHEKPADDETIERQNLAAMRARAEDLLEPDADDAERALVARLFASFVQRLPGALAQVAQALADGDDTALASTAHSLKGMASNIGAVRLAQLGGVVEDGARAGSPPAADAVLPRLRHEAEHAARLADRLATEYAPMVPA</sequence>
<dbReference type="Gene3D" id="3.40.50.2300">
    <property type="match status" value="2"/>
</dbReference>
<dbReference type="CDD" id="cd19410">
    <property type="entry name" value="HK9-like_sensor"/>
    <property type="match status" value="1"/>
</dbReference>
<dbReference type="Pfam" id="PF00672">
    <property type="entry name" value="HAMP"/>
    <property type="match status" value="1"/>
</dbReference>
<dbReference type="Proteomes" id="UP001501676">
    <property type="component" value="Unassembled WGS sequence"/>
</dbReference>
<dbReference type="InterPro" id="IPR008207">
    <property type="entry name" value="Sig_transdc_His_kin_Hpt_dom"/>
</dbReference>
<dbReference type="InterPro" id="IPR001789">
    <property type="entry name" value="Sig_transdc_resp-reg_receiver"/>
</dbReference>
<name>A0ABP6T563_9ACTN</name>
<keyword evidence="8" id="KW-0547">Nucleotide-binding</keyword>
<comment type="subcellular location">
    <subcellularLocation>
        <location evidence="2">Cell membrane</location>
        <topology evidence="2">Multi-pass membrane protein</topology>
    </subcellularLocation>
</comment>
<feature type="modified residue" description="Phosphohistidine" evidence="14">
    <location>
        <position position="903"/>
    </location>
</feature>
<evidence type="ECO:0000256" key="6">
    <source>
        <dbReference type="ARBA" id="ARBA00022679"/>
    </source>
</evidence>
<evidence type="ECO:0000259" key="17">
    <source>
        <dbReference type="PROSITE" id="PS50109"/>
    </source>
</evidence>
<keyword evidence="10" id="KW-0067">ATP-binding</keyword>
<evidence type="ECO:0000256" key="9">
    <source>
        <dbReference type="ARBA" id="ARBA00022777"/>
    </source>
</evidence>
<feature type="domain" description="Response regulatory" evidence="18">
    <location>
        <begin position="671"/>
        <end position="788"/>
    </location>
</feature>
<dbReference type="EMBL" id="BAAAYN010000038">
    <property type="protein sequence ID" value="GAA3392489.1"/>
    <property type="molecule type" value="Genomic_DNA"/>
</dbReference>
<comment type="caution">
    <text evidence="21">The sequence shown here is derived from an EMBL/GenBank/DDBJ whole genome shotgun (WGS) entry which is preliminary data.</text>
</comment>
<evidence type="ECO:0000313" key="22">
    <source>
        <dbReference type="Proteomes" id="UP001501676"/>
    </source>
</evidence>
<dbReference type="PROSITE" id="PS50110">
    <property type="entry name" value="RESPONSE_REGULATORY"/>
    <property type="match status" value="2"/>
</dbReference>
<evidence type="ECO:0000256" key="16">
    <source>
        <dbReference type="SAM" id="Phobius"/>
    </source>
</evidence>
<evidence type="ECO:0000256" key="12">
    <source>
        <dbReference type="ARBA" id="ARBA00023012"/>
    </source>
</evidence>
<dbReference type="InterPro" id="IPR007891">
    <property type="entry name" value="CHASE3"/>
</dbReference>
<evidence type="ECO:0000256" key="7">
    <source>
        <dbReference type="ARBA" id="ARBA00022692"/>
    </source>
</evidence>
<dbReference type="CDD" id="cd17546">
    <property type="entry name" value="REC_hyHK_CKI1_RcsC-like"/>
    <property type="match status" value="1"/>
</dbReference>
<feature type="domain" description="HAMP" evidence="19">
    <location>
        <begin position="213"/>
        <end position="265"/>
    </location>
</feature>
<feature type="transmembrane region" description="Helical" evidence="16">
    <location>
        <begin position="192"/>
        <end position="211"/>
    </location>
</feature>
<dbReference type="PRINTS" id="PR00344">
    <property type="entry name" value="BCTRLSENSOR"/>
</dbReference>
<evidence type="ECO:0000256" key="13">
    <source>
        <dbReference type="ARBA" id="ARBA00023136"/>
    </source>
</evidence>
<dbReference type="InterPro" id="IPR005467">
    <property type="entry name" value="His_kinase_dom"/>
</dbReference>
<evidence type="ECO:0000256" key="11">
    <source>
        <dbReference type="ARBA" id="ARBA00022989"/>
    </source>
</evidence>
<keyword evidence="12" id="KW-0902">Two-component regulatory system</keyword>
<feature type="domain" description="Response regulatory" evidence="18">
    <location>
        <begin position="527"/>
        <end position="642"/>
    </location>
</feature>
<evidence type="ECO:0000256" key="5">
    <source>
        <dbReference type="ARBA" id="ARBA00022553"/>
    </source>
</evidence>
<dbReference type="CDD" id="cd06225">
    <property type="entry name" value="HAMP"/>
    <property type="match status" value="1"/>
</dbReference>
<dbReference type="InterPro" id="IPR003660">
    <property type="entry name" value="HAMP_dom"/>
</dbReference>
<dbReference type="SUPFAM" id="SSF47226">
    <property type="entry name" value="Histidine-containing phosphotransfer domain, HPT domain"/>
    <property type="match status" value="1"/>
</dbReference>
<feature type="domain" description="Histidine kinase" evidence="17">
    <location>
        <begin position="280"/>
        <end position="512"/>
    </location>
</feature>
<keyword evidence="22" id="KW-1185">Reference proteome</keyword>
<dbReference type="InterPro" id="IPR036641">
    <property type="entry name" value="HPT_dom_sf"/>
</dbReference>
<keyword evidence="4" id="KW-1003">Cell membrane</keyword>
<dbReference type="Pfam" id="PF01627">
    <property type="entry name" value="Hpt"/>
    <property type="match status" value="1"/>
</dbReference>
<dbReference type="Pfam" id="PF00512">
    <property type="entry name" value="HisKA"/>
    <property type="match status" value="1"/>
</dbReference>
<dbReference type="SMART" id="SM00073">
    <property type="entry name" value="HPT"/>
    <property type="match status" value="1"/>
</dbReference>
<dbReference type="Gene3D" id="3.30.565.10">
    <property type="entry name" value="Histidine kinase-like ATPase, C-terminal domain"/>
    <property type="match status" value="1"/>
</dbReference>
<dbReference type="Pfam" id="PF05227">
    <property type="entry name" value="CHASE3"/>
    <property type="match status" value="1"/>
</dbReference>
<dbReference type="SUPFAM" id="SSF55874">
    <property type="entry name" value="ATPase domain of HSP90 chaperone/DNA topoisomerase II/histidine kinase"/>
    <property type="match status" value="1"/>
</dbReference>
<dbReference type="InterPro" id="IPR003594">
    <property type="entry name" value="HATPase_dom"/>
</dbReference>
<feature type="domain" description="HPt" evidence="20">
    <location>
        <begin position="864"/>
        <end position="957"/>
    </location>
</feature>
<dbReference type="Gene3D" id="6.10.340.10">
    <property type="match status" value="1"/>
</dbReference>